<organism>
    <name type="scientific">Pediculus humanus subsp. corporis</name>
    <name type="common">Body louse</name>
    <dbReference type="NCBI Taxonomy" id="121224"/>
    <lineage>
        <taxon>Eukaryota</taxon>
        <taxon>Metazoa</taxon>
        <taxon>Ecdysozoa</taxon>
        <taxon>Arthropoda</taxon>
        <taxon>Hexapoda</taxon>
        <taxon>Insecta</taxon>
        <taxon>Pterygota</taxon>
        <taxon>Neoptera</taxon>
        <taxon>Paraneoptera</taxon>
        <taxon>Psocodea</taxon>
        <taxon>Troctomorpha</taxon>
        <taxon>Phthiraptera</taxon>
        <taxon>Anoplura</taxon>
        <taxon>Pediculidae</taxon>
        <taxon>Pediculus</taxon>
    </lineage>
</organism>
<protein>
    <recommendedName>
        <fullName evidence="7">Guanine nucleotide-binding protein-like 3 homolog</fullName>
    </recommendedName>
</protein>
<proteinExistence type="predicted"/>
<dbReference type="Pfam" id="PF08701">
    <property type="entry name" value="GN3L_Grn1"/>
    <property type="match status" value="1"/>
</dbReference>
<dbReference type="CDD" id="cd04178">
    <property type="entry name" value="Nucleostemin_like"/>
    <property type="match status" value="1"/>
</dbReference>
<sequence length="547" mass="62524">MAKLCLKKPSKRVSCKRRYKIEKKVREHNRKKRKEAKKAANKPSRKLIHVPNICPFKESILNDVVEYKEQIKVEKDLINGNVNNNKDAEKITLNDLVDQAQLKNNNLESLKKNGVNNGVSQESINKQQKNFFSEFQKVVAASDVILEVVDARDPLGTRCPAVEKCVRESSDTKRLVVVLNKADLVPLEILQKWLKYFRKSVPCIAFKSSTQMQKHKLGRKKMIKKKEIKSGGVSVGAENLTSLLANYTRNKGIKTSIRVGVVGLPNVGKSSLINTLKRNRSCKVGAVPGITRSLQEVQLDSKIKLLDCPGLAFVSTSDPHAALKNIIKTNDYTEAAEMVIARVQKEKLMKLYLVQEFNTCEEFLAYLSKRYGRYKKGGVPDIQAAAKILVDDWNKGKIDYYVQPPEDVENHEISSAIITKNEEVGEFNLEEYDQKLFEAKEIIMDVDMKQTMDNPTKSINDKKKNLTVKIFDLKKKKCENLFVTLSQKKKKKNKKKNKGGKEEPDKKLQSIFQMEGNQRLNKIKKLNYKKMKKQKARENKKLKVKNE</sequence>
<dbReference type="InterPro" id="IPR023179">
    <property type="entry name" value="GTP-bd_ortho_bundle_sf"/>
</dbReference>
<feature type="domain" description="CP-type G" evidence="9">
    <location>
        <begin position="132"/>
        <end position="314"/>
    </location>
</feature>
<dbReference type="VEuPathDB" id="VectorBase:PHUM288760"/>
<dbReference type="InterPro" id="IPR030378">
    <property type="entry name" value="G_CP_dom"/>
</dbReference>
<evidence type="ECO:0000256" key="5">
    <source>
        <dbReference type="ARBA" id="ARBA00023242"/>
    </source>
</evidence>
<keyword evidence="4" id="KW-0342">GTP-binding</keyword>
<evidence type="ECO:0000256" key="4">
    <source>
        <dbReference type="ARBA" id="ARBA00023134"/>
    </source>
</evidence>
<dbReference type="InterPro" id="IPR027417">
    <property type="entry name" value="P-loop_NTPase"/>
</dbReference>
<dbReference type="FunFam" id="1.10.1580.10:FF:000002">
    <property type="entry name" value="Guanine nucleotide-binding protein-like 3 (nucleolar)-like"/>
    <property type="match status" value="1"/>
</dbReference>
<keyword evidence="2" id="KW-0547">Nucleotide-binding</keyword>
<dbReference type="FunCoup" id="E0VLK3">
    <property type="interactions" value="1618"/>
</dbReference>
<keyword evidence="12" id="KW-1185">Reference proteome</keyword>
<evidence type="ECO:0000313" key="10">
    <source>
        <dbReference type="EMBL" id="EEB14259.1"/>
    </source>
</evidence>
<dbReference type="Proteomes" id="UP000009046">
    <property type="component" value="Unassembled WGS sequence"/>
</dbReference>
<gene>
    <name evidence="11" type="primary">8229621</name>
    <name evidence="10" type="ORF">Phum_PHUM288760</name>
</gene>
<dbReference type="PANTHER" id="PTHR11089">
    <property type="entry name" value="GTP-BINDING PROTEIN-RELATED"/>
    <property type="match status" value="1"/>
</dbReference>
<dbReference type="Pfam" id="PF01926">
    <property type="entry name" value="MMR_HSR1"/>
    <property type="match status" value="1"/>
</dbReference>
<dbReference type="HOGENOM" id="CLU_011106_5_3_1"/>
<feature type="compositionally biased region" description="Basic and acidic residues" evidence="8">
    <location>
        <begin position="499"/>
        <end position="508"/>
    </location>
</feature>
<dbReference type="GeneID" id="8229621"/>
<feature type="compositionally biased region" description="Basic and acidic residues" evidence="8">
    <location>
        <begin position="536"/>
        <end position="547"/>
    </location>
</feature>
<dbReference type="InterPro" id="IPR006073">
    <property type="entry name" value="GTP-bd"/>
</dbReference>
<dbReference type="PANTHER" id="PTHR11089:SF30">
    <property type="entry name" value="GUANINE NUCLEOTIDE-BINDING PROTEIN-LIKE 3 HOMOLOG"/>
    <property type="match status" value="1"/>
</dbReference>
<dbReference type="eggNOG" id="KOG2484">
    <property type="taxonomic scope" value="Eukaryota"/>
</dbReference>
<dbReference type="InterPro" id="IPR014813">
    <property type="entry name" value="Gnl3_N_dom"/>
</dbReference>
<reference evidence="10" key="1">
    <citation type="submission" date="2007-04" db="EMBL/GenBank/DDBJ databases">
        <title>Annotation of Pediculus humanus corporis strain USDA.</title>
        <authorList>
            <person name="Kirkness E."/>
            <person name="Hannick L."/>
            <person name="Hass B."/>
            <person name="Bruggner R."/>
            <person name="Lawson D."/>
            <person name="Bidwell S."/>
            <person name="Joardar V."/>
            <person name="Caler E."/>
            <person name="Walenz B."/>
            <person name="Inman J."/>
            <person name="Schobel S."/>
            <person name="Galinsky K."/>
            <person name="Amedeo P."/>
            <person name="Strausberg R."/>
        </authorList>
    </citation>
    <scope>NUCLEOTIDE SEQUENCE</scope>
    <source>
        <strain evidence="10">USDA</strain>
    </source>
</reference>
<keyword evidence="3" id="KW-0175">Coiled coil</keyword>
<dbReference type="InterPro" id="IPR050755">
    <property type="entry name" value="TRAFAC_YlqF/YawG_RiboMat"/>
</dbReference>
<dbReference type="FunFam" id="3.40.50.300:FF:000571">
    <property type="entry name" value="Guanine nucleotide-binding protein-like NSN1"/>
    <property type="match status" value="1"/>
</dbReference>
<feature type="compositionally biased region" description="Basic residues" evidence="8">
    <location>
        <begin position="521"/>
        <end position="535"/>
    </location>
</feature>
<dbReference type="EnsemblMetazoa" id="PHUM288760-RA">
    <property type="protein sequence ID" value="PHUM288760-PA"/>
    <property type="gene ID" value="PHUM288760"/>
</dbReference>
<dbReference type="RefSeq" id="XP_002426997.1">
    <property type="nucleotide sequence ID" value="XM_002426952.1"/>
</dbReference>
<reference evidence="11" key="3">
    <citation type="submission" date="2020-05" db="UniProtKB">
        <authorList>
            <consortium name="EnsemblMetazoa"/>
        </authorList>
    </citation>
    <scope>IDENTIFICATION</scope>
    <source>
        <strain evidence="11">USDA</strain>
    </source>
</reference>
<dbReference type="GO" id="GO:0050793">
    <property type="term" value="P:regulation of developmental process"/>
    <property type="evidence" value="ECO:0007669"/>
    <property type="project" value="UniProtKB-ARBA"/>
</dbReference>
<dbReference type="CTD" id="8229621"/>
<dbReference type="Gene3D" id="3.40.50.300">
    <property type="entry name" value="P-loop containing nucleotide triphosphate hydrolases"/>
    <property type="match status" value="1"/>
</dbReference>
<dbReference type="EMBL" id="AAZO01003351">
    <property type="status" value="NOT_ANNOTATED_CDS"/>
    <property type="molecule type" value="Genomic_DNA"/>
</dbReference>
<dbReference type="GO" id="GO:0005525">
    <property type="term" value="F:GTP binding"/>
    <property type="evidence" value="ECO:0007669"/>
    <property type="project" value="UniProtKB-KW"/>
</dbReference>
<dbReference type="KEGG" id="phu:Phum_PHUM288760"/>
<evidence type="ECO:0000256" key="3">
    <source>
        <dbReference type="ARBA" id="ARBA00023054"/>
    </source>
</evidence>
<dbReference type="SUPFAM" id="SSF52540">
    <property type="entry name" value="P-loop containing nucleoside triphosphate hydrolases"/>
    <property type="match status" value="1"/>
</dbReference>
<reference evidence="10" key="2">
    <citation type="submission" date="2007-04" db="EMBL/GenBank/DDBJ databases">
        <title>The genome of the human body louse.</title>
        <authorList>
            <consortium name="The Human Body Louse Genome Consortium"/>
            <person name="Kirkness E."/>
            <person name="Walenz B."/>
            <person name="Hass B."/>
            <person name="Bruggner R."/>
            <person name="Strausberg R."/>
        </authorList>
    </citation>
    <scope>NUCLEOTIDE SEQUENCE</scope>
    <source>
        <strain evidence="10">USDA</strain>
    </source>
</reference>
<accession>E0VLK3</accession>
<dbReference type="OMA" id="NWIKYFR"/>
<evidence type="ECO:0000256" key="6">
    <source>
        <dbReference type="ARBA" id="ARBA00059892"/>
    </source>
</evidence>
<dbReference type="InParanoid" id="E0VLK3"/>
<dbReference type="GO" id="GO:0005730">
    <property type="term" value="C:nucleolus"/>
    <property type="evidence" value="ECO:0007669"/>
    <property type="project" value="UniProtKB-SubCell"/>
</dbReference>
<dbReference type="EMBL" id="DS235271">
    <property type="protein sequence ID" value="EEB14259.1"/>
    <property type="molecule type" value="Genomic_DNA"/>
</dbReference>
<evidence type="ECO:0000313" key="12">
    <source>
        <dbReference type="Proteomes" id="UP000009046"/>
    </source>
</evidence>
<comment type="subcellular location">
    <subcellularLocation>
        <location evidence="1">Nucleus</location>
        <location evidence="1">Nucleolus</location>
    </subcellularLocation>
</comment>
<evidence type="ECO:0000256" key="1">
    <source>
        <dbReference type="ARBA" id="ARBA00004604"/>
    </source>
</evidence>
<evidence type="ECO:0000256" key="7">
    <source>
        <dbReference type="ARBA" id="ARBA00069022"/>
    </source>
</evidence>
<evidence type="ECO:0000256" key="2">
    <source>
        <dbReference type="ARBA" id="ARBA00022741"/>
    </source>
</evidence>
<dbReference type="GO" id="GO:0051239">
    <property type="term" value="P:regulation of multicellular organismal process"/>
    <property type="evidence" value="ECO:0007669"/>
    <property type="project" value="UniProtKB-ARBA"/>
</dbReference>
<dbReference type="OrthoDB" id="444945at2759"/>
<dbReference type="PROSITE" id="PS51721">
    <property type="entry name" value="G_CP"/>
    <property type="match status" value="1"/>
</dbReference>
<dbReference type="STRING" id="121224.E0VLK3"/>
<keyword evidence="5" id="KW-0539">Nucleus</keyword>
<evidence type="ECO:0000259" key="9">
    <source>
        <dbReference type="PROSITE" id="PS51721"/>
    </source>
</evidence>
<dbReference type="AlphaFoldDB" id="E0VLK3"/>
<feature type="compositionally biased region" description="Polar residues" evidence="8">
    <location>
        <begin position="510"/>
        <end position="520"/>
    </location>
</feature>
<comment type="function">
    <text evidence="6">May play a role in regulating cellular proliferation.</text>
</comment>
<feature type="region of interest" description="Disordered" evidence="8">
    <location>
        <begin position="17"/>
        <end position="44"/>
    </location>
</feature>
<feature type="region of interest" description="Disordered" evidence="8">
    <location>
        <begin position="489"/>
        <end position="547"/>
    </location>
</feature>
<evidence type="ECO:0000313" key="11">
    <source>
        <dbReference type="EnsemblMetazoa" id="PHUM288760-PA"/>
    </source>
</evidence>
<evidence type="ECO:0000256" key="8">
    <source>
        <dbReference type="SAM" id="MobiDB-lite"/>
    </source>
</evidence>
<dbReference type="Gene3D" id="1.10.1580.10">
    <property type="match status" value="1"/>
</dbReference>
<name>E0VLK3_PEDHC</name>
<feature type="compositionally biased region" description="Basic residues" evidence="8">
    <location>
        <begin position="489"/>
        <end position="498"/>
    </location>
</feature>